<keyword evidence="2" id="KW-1185">Reference proteome</keyword>
<dbReference type="EMBL" id="BAAAXZ010000091">
    <property type="protein sequence ID" value="GAA2927351.1"/>
    <property type="molecule type" value="Genomic_DNA"/>
</dbReference>
<evidence type="ECO:0008006" key="3">
    <source>
        <dbReference type="Google" id="ProtNLM"/>
    </source>
</evidence>
<evidence type="ECO:0000313" key="1">
    <source>
        <dbReference type="EMBL" id="GAA2927351.1"/>
    </source>
</evidence>
<dbReference type="RefSeq" id="WP_344962992.1">
    <property type="nucleotide sequence ID" value="NZ_BAAAXZ010000091.1"/>
</dbReference>
<proteinExistence type="predicted"/>
<reference evidence="1 2" key="1">
    <citation type="journal article" date="2019" name="Int. J. Syst. Evol. Microbiol.">
        <title>The Global Catalogue of Microorganisms (GCM) 10K type strain sequencing project: providing services to taxonomists for standard genome sequencing and annotation.</title>
        <authorList>
            <consortium name="The Broad Institute Genomics Platform"/>
            <consortium name="The Broad Institute Genome Sequencing Center for Infectious Disease"/>
            <person name="Wu L."/>
            <person name="Ma J."/>
        </authorList>
    </citation>
    <scope>NUCLEOTIDE SEQUENCE [LARGE SCALE GENOMIC DNA]</scope>
    <source>
        <strain evidence="1 2">JCM 4087</strain>
    </source>
</reference>
<dbReference type="Proteomes" id="UP001501102">
    <property type="component" value="Unassembled WGS sequence"/>
</dbReference>
<accession>A0ABN3WUI7</accession>
<comment type="caution">
    <text evidence="1">The sequence shown here is derived from an EMBL/GenBank/DDBJ whole genome shotgun (WGS) entry which is preliminary data.</text>
</comment>
<name>A0ABN3WUI7_STRTU</name>
<protein>
    <recommendedName>
        <fullName evidence="3">Glycosyltransferase</fullName>
    </recommendedName>
</protein>
<evidence type="ECO:0000313" key="2">
    <source>
        <dbReference type="Proteomes" id="UP001501102"/>
    </source>
</evidence>
<sequence>MRVLMGAQNCGFGPASVLVAVARQLAAHERVFVGDGVAAAFARRNAAAFDGIHDHLNGDLHDRLLADSDRVVSVMDADLVLRSVVARRPVVLVDCLFGFWQHRHPLARIRELCATVPRDSFPAARRHLARLSPHERVLAAHFLADHSVVQNFPGVSRRMAGFADAGADRPMHLTGPLVDLEGLHEARAEEPADSGPHYDLIVNTGGFKNFLLDFDVHNDYLRLLDRWIPDLLADWPRFTGVLLCGGPYAGHRARTLRTAGCRVDHRFLPQRELLRQVARTPHYLLAPGLSALHEATLLGRLPLALHEQHYAHTFTVRQLAGTLFGRLAGRFSDVLPGHAPPEDDRAGTEALAAVAGRVREDDGLYARFRGTFNERLERYLSLTPQQRRDGATELRRLLDGPPAAAVIAALLATG</sequence>
<gene>
    <name evidence="1" type="ORF">GCM10020221_24130</name>
</gene>
<organism evidence="1 2">
    <name type="scientific">Streptomyces thioluteus</name>
    <dbReference type="NCBI Taxonomy" id="66431"/>
    <lineage>
        <taxon>Bacteria</taxon>
        <taxon>Bacillati</taxon>
        <taxon>Actinomycetota</taxon>
        <taxon>Actinomycetes</taxon>
        <taxon>Kitasatosporales</taxon>
        <taxon>Streptomycetaceae</taxon>
        <taxon>Streptomyces</taxon>
    </lineage>
</organism>